<dbReference type="EMBL" id="CP036275">
    <property type="protein sequence ID" value="QDU36818.1"/>
    <property type="molecule type" value="Genomic_DNA"/>
</dbReference>
<dbReference type="AlphaFoldDB" id="A0A517Z2Z2"/>
<dbReference type="InterPro" id="IPR013517">
    <property type="entry name" value="FG-GAP"/>
</dbReference>
<dbReference type="PANTHER" id="PTHR16026">
    <property type="entry name" value="CARTILAGE ACIDIC PROTEIN 1"/>
    <property type="match status" value="1"/>
</dbReference>
<evidence type="ECO:0000313" key="3">
    <source>
        <dbReference type="EMBL" id="QDU36818.1"/>
    </source>
</evidence>
<keyword evidence="4" id="KW-1185">Reference proteome</keyword>
<feature type="domain" description="ASPIC/UnbV" evidence="2">
    <location>
        <begin position="498"/>
        <end position="564"/>
    </location>
</feature>
<proteinExistence type="predicted"/>
<sequence length="588" mass="63957">MGGSMFSLAGDRVVGWCPAIGLLALMTLGCTEERVVPTSADPARAPEAVLWFEDATDELGIEFRHETKGREEFSFPASVSAGAAWIDYDQDGRLDLYLIQNGGPDGPINRLYHQQQDGRFKDVSEGSGLDVAGYGQGVAVGDVNNDGWPDVCVTEYDRTRLFLNEAGQRFAEVTEQAGIDNPSWGTSAAFVDYDRDGWLDLVVANYVEHDASKRCFNDSDRQDFCGPDSFHGSVPRLYRNRTGESDGRVRFEDVTSSSGLAAKAEPGLGVVCLDFDGDRWPDLLLANDGRPNTLWINQKDGTFLEEAILRGLAFNRMGETEANMGLAVGDVDRDGLFDVFVTHLVNETHTLWRQSPRGYFEDATVGTSLSTMTGATGFGTVMEDFDHDGDLDIAIATGGVLANSDRAAEEFWDPYRQPNQLFANIGNGTFRDVGAGNAPFCTSDVARALAHADFDNDGDVDLVLTRIDGHVSVYRNVSPKSGHWLIVRAIDPDLNRDAYGAGITLIASSERWSRAVSPGQSYESSADPRVHFGLGDVDRLDAIRVIWPDGTEEEFPGAEADQVLVIEKGTGREVPADLPETAAAKLTL</sequence>
<evidence type="ECO:0000313" key="4">
    <source>
        <dbReference type="Proteomes" id="UP000320496"/>
    </source>
</evidence>
<keyword evidence="1" id="KW-0732">Signal</keyword>
<reference evidence="3 4" key="1">
    <citation type="submission" date="2019-02" db="EMBL/GenBank/DDBJ databases">
        <title>Deep-cultivation of Planctomycetes and their phenomic and genomic characterization uncovers novel biology.</title>
        <authorList>
            <person name="Wiegand S."/>
            <person name="Jogler M."/>
            <person name="Boedeker C."/>
            <person name="Pinto D."/>
            <person name="Vollmers J."/>
            <person name="Rivas-Marin E."/>
            <person name="Kohn T."/>
            <person name="Peeters S.H."/>
            <person name="Heuer A."/>
            <person name="Rast P."/>
            <person name="Oberbeckmann S."/>
            <person name="Bunk B."/>
            <person name="Jeske O."/>
            <person name="Meyerdierks A."/>
            <person name="Storesund J.E."/>
            <person name="Kallscheuer N."/>
            <person name="Luecker S."/>
            <person name="Lage O.M."/>
            <person name="Pohl T."/>
            <person name="Merkel B.J."/>
            <person name="Hornburger P."/>
            <person name="Mueller R.-W."/>
            <person name="Bruemmer F."/>
            <person name="Labrenz M."/>
            <person name="Spormann A.M."/>
            <person name="Op den Camp H."/>
            <person name="Overmann J."/>
            <person name="Amann R."/>
            <person name="Jetten M.S.M."/>
            <person name="Mascher T."/>
            <person name="Medema M.H."/>
            <person name="Devos D.P."/>
            <person name="Kaster A.-K."/>
            <person name="Ovreas L."/>
            <person name="Rohde M."/>
            <person name="Galperin M.Y."/>
            <person name="Jogler C."/>
        </authorList>
    </citation>
    <scope>NUCLEOTIDE SEQUENCE [LARGE SCALE GENOMIC DNA]</scope>
    <source>
        <strain evidence="3 4">Mal4</strain>
    </source>
</reference>
<evidence type="ECO:0000259" key="2">
    <source>
        <dbReference type="Pfam" id="PF07593"/>
    </source>
</evidence>
<dbReference type="InterPro" id="IPR011519">
    <property type="entry name" value="UnbV_ASPIC"/>
</dbReference>
<dbReference type="Pfam" id="PF13517">
    <property type="entry name" value="FG-GAP_3"/>
    <property type="match status" value="2"/>
</dbReference>
<dbReference type="Pfam" id="PF07593">
    <property type="entry name" value="UnbV_ASPIC"/>
    <property type="match status" value="1"/>
</dbReference>
<dbReference type="Gene3D" id="2.130.10.130">
    <property type="entry name" value="Integrin alpha, N-terminal"/>
    <property type="match status" value="2"/>
</dbReference>
<organism evidence="3 4">
    <name type="scientific">Maioricimonas rarisocia</name>
    <dbReference type="NCBI Taxonomy" id="2528026"/>
    <lineage>
        <taxon>Bacteria</taxon>
        <taxon>Pseudomonadati</taxon>
        <taxon>Planctomycetota</taxon>
        <taxon>Planctomycetia</taxon>
        <taxon>Planctomycetales</taxon>
        <taxon>Planctomycetaceae</taxon>
        <taxon>Maioricimonas</taxon>
    </lineage>
</organism>
<dbReference type="PANTHER" id="PTHR16026:SF0">
    <property type="entry name" value="CARTILAGE ACIDIC PROTEIN 1"/>
    <property type="match status" value="1"/>
</dbReference>
<dbReference type="Proteomes" id="UP000320496">
    <property type="component" value="Chromosome"/>
</dbReference>
<dbReference type="SUPFAM" id="SSF69318">
    <property type="entry name" value="Integrin alpha N-terminal domain"/>
    <property type="match status" value="1"/>
</dbReference>
<accession>A0A517Z2Z2</accession>
<dbReference type="InterPro" id="IPR028994">
    <property type="entry name" value="Integrin_alpha_N"/>
</dbReference>
<name>A0A517Z2Z2_9PLAN</name>
<gene>
    <name evidence="3" type="ORF">Mal4_11160</name>
</gene>
<dbReference type="KEGG" id="mri:Mal4_11160"/>
<evidence type="ECO:0000256" key="1">
    <source>
        <dbReference type="ARBA" id="ARBA00022729"/>
    </source>
</evidence>
<dbReference type="InterPro" id="IPR027039">
    <property type="entry name" value="Crtac1"/>
</dbReference>
<protein>
    <submittedName>
        <fullName evidence="3">FG-GAP repeat protein</fullName>
    </submittedName>
</protein>